<dbReference type="Proteomes" id="UP001645859">
    <property type="component" value="Unassembled WGS sequence"/>
</dbReference>
<comment type="caution">
    <text evidence="4">The sequence shown here is derived from an EMBL/GenBank/DDBJ whole genome shotgun (WGS) entry which is preliminary data.</text>
</comment>
<feature type="region of interest" description="Disordered" evidence="2">
    <location>
        <begin position="1"/>
        <end position="78"/>
    </location>
</feature>
<dbReference type="InterPro" id="IPR003313">
    <property type="entry name" value="AraC-bd"/>
</dbReference>
<feature type="domain" description="AraC-type arabinose-binding/dimerisation" evidence="3">
    <location>
        <begin position="87"/>
        <end position="135"/>
    </location>
</feature>
<protein>
    <recommendedName>
        <fullName evidence="3">AraC-type arabinose-binding/dimerisation domain-containing protein</fullName>
    </recommendedName>
</protein>
<evidence type="ECO:0000313" key="5">
    <source>
        <dbReference type="Proteomes" id="UP001645859"/>
    </source>
</evidence>
<evidence type="ECO:0000259" key="3">
    <source>
        <dbReference type="Pfam" id="PF02311"/>
    </source>
</evidence>
<accession>A0ABS1SHJ9</accession>
<feature type="compositionally biased region" description="Gly residues" evidence="2">
    <location>
        <begin position="8"/>
        <end position="21"/>
    </location>
</feature>
<dbReference type="SUPFAM" id="SSF51215">
    <property type="entry name" value="Regulatory protein AraC"/>
    <property type="match status" value="1"/>
</dbReference>
<name>A0ABS1SHJ9_9MICO</name>
<feature type="compositionally biased region" description="Low complexity" evidence="2">
    <location>
        <begin position="141"/>
        <end position="152"/>
    </location>
</feature>
<organism evidence="4 5">
    <name type="scientific">Leucobacter chromiireducens subsp. solipictus</name>
    <dbReference type="NCBI Taxonomy" id="398235"/>
    <lineage>
        <taxon>Bacteria</taxon>
        <taxon>Bacillati</taxon>
        <taxon>Actinomycetota</taxon>
        <taxon>Actinomycetes</taxon>
        <taxon>Micrococcales</taxon>
        <taxon>Microbacteriaceae</taxon>
        <taxon>Leucobacter</taxon>
    </lineage>
</organism>
<dbReference type="Pfam" id="PF02311">
    <property type="entry name" value="AraC_binding"/>
    <property type="match status" value="1"/>
</dbReference>
<keyword evidence="5" id="KW-1185">Reference proteome</keyword>
<evidence type="ECO:0000256" key="2">
    <source>
        <dbReference type="SAM" id="MobiDB-lite"/>
    </source>
</evidence>
<evidence type="ECO:0000256" key="1">
    <source>
        <dbReference type="ARBA" id="ARBA00023125"/>
    </source>
</evidence>
<reference evidence="4 5" key="1">
    <citation type="submission" date="2018-09" db="EMBL/GenBank/DDBJ databases">
        <title>Comparative genomics of Leucobacter spp.</title>
        <authorList>
            <person name="Reis A.C."/>
            <person name="Kolvenbach B.A."/>
            <person name="Corvini P.F.X."/>
            <person name="Nunes O.C."/>
        </authorList>
    </citation>
    <scope>NUCLEOTIDE SEQUENCE [LARGE SCALE GENOMIC DNA]</scope>
    <source>
        <strain evidence="4 5">TAN 31504</strain>
    </source>
</reference>
<gene>
    <name evidence="4" type="ORF">D3230_12165</name>
</gene>
<proteinExistence type="predicted"/>
<keyword evidence="1" id="KW-0238">DNA-binding</keyword>
<dbReference type="EMBL" id="QYAC01000006">
    <property type="protein sequence ID" value="MBL3680036.1"/>
    <property type="molecule type" value="Genomic_DNA"/>
</dbReference>
<feature type="region of interest" description="Disordered" evidence="2">
    <location>
        <begin position="126"/>
        <end position="152"/>
    </location>
</feature>
<sequence>MSRRAGPGRAGLGWAGLGWAGPGRWRWRCGSGAVRSAPGRGSGERSHRVSPGVSEPRRVCGPQPEPQTHGPAVKQLGPESLTVFRPKPHRHDDSTVLVLAAGEGQHRVDGIEHQLRPPQMILLGERQTHVGGSRHRRRGSRCGSPRASGTPW</sequence>
<evidence type="ECO:0000313" key="4">
    <source>
        <dbReference type="EMBL" id="MBL3680036.1"/>
    </source>
</evidence>
<dbReference type="InterPro" id="IPR037923">
    <property type="entry name" value="HTH-like"/>
</dbReference>